<dbReference type="PANTHER" id="PTHR43281">
    <property type="entry name" value="FARNESYL DIPHOSPHATE SYNTHASE"/>
    <property type="match status" value="1"/>
</dbReference>
<dbReference type="InterPro" id="IPR008949">
    <property type="entry name" value="Isoprenoid_synthase_dom_sf"/>
</dbReference>
<dbReference type="AlphaFoldDB" id="A0AAV3PHY7"/>
<evidence type="ECO:0000256" key="7">
    <source>
        <dbReference type="ARBA" id="ARBA00023229"/>
    </source>
</evidence>
<dbReference type="PROSITE" id="PS00723">
    <property type="entry name" value="POLYPRENYL_SYNTHASE_1"/>
    <property type="match status" value="1"/>
</dbReference>
<dbReference type="GO" id="GO:0016746">
    <property type="term" value="F:acyltransferase activity"/>
    <property type="evidence" value="ECO:0007669"/>
    <property type="project" value="UniProtKB-KW"/>
</dbReference>
<reference evidence="9 10" key="1">
    <citation type="submission" date="2024-01" db="EMBL/GenBank/DDBJ databases">
        <title>The complete chloroplast genome sequence of Lithospermum erythrorhizon: insights into the phylogenetic relationship among Boraginaceae species and the maternal lineages of purple gromwells.</title>
        <authorList>
            <person name="Okada T."/>
            <person name="Watanabe K."/>
        </authorList>
    </citation>
    <scope>NUCLEOTIDE SEQUENCE [LARGE SCALE GENOMIC DNA]</scope>
</reference>
<dbReference type="SFLD" id="SFLDG01017">
    <property type="entry name" value="Polyprenyl_Transferase_Like"/>
    <property type="match status" value="1"/>
</dbReference>
<keyword evidence="5" id="KW-0479">Metal-binding</keyword>
<keyword evidence="10" id="KW-1185">Reference proteome</keyword>
<comment type="pathway">
    <text evidence="2">Isoprenoid biosynthesis.</text>
</comment>
<proteinExistence type="inferred from homology"/>
<dbReference type="InterPro" id="IPR000092">
    <property type="entry name" value="Polyprenyl_synt"/>
</dbReference>
<dbReference type="EMBL" id="BAABME010001751">
    <property type="protein sequence ID" value="GAA0151270.1"/>
    <property type="molecule type" value="Genomic_DNA"/>
</dbReference>
<dbReference type="GO" id="GO:0046872">
    <property type="term" value="F:metal ion binding"/>
    <property type="evidence" value="ECO:0007669"/>
    <property type="project" value="UniProtKB-KW"/>
</dbReference>
<dbReference type="Pfam" id="PF00348">
    <property type="entry name" value="polyprenyl_synt"/>
    <property type="match status" value="1"/>
</dbReference>
<protein>
    <submittedName>
        <fullName evidence="9">Acyltransferase</fullName>
    </submittedName>
</protein>
<dbReference type="Gene3D" id="1.10.600.10">
    <property type="entry name" value="Farnesyl Diphosphate Synthase"/>
    <property type="match status" value="1"/>
</dbReference>
<comment type="cofactor">
    <cofactor evidence="1">
        <name>Mg(2+)</name>
        <dbReference type="ChEBI" id="CHEBI:18420"/>
    </cofactor>
</comment>
<dbReference type="InterPro" id="IPR033749">
    <property type="entry name" value="Polyprenyl_synt_CS"/>
</dbReference>
<organism evidence="9 10">
    <name type="scientific">Lithospermum erythrorhizon</name>
    <name type="common">Purple gromwell</name>
    <name type="synonym">Lithospermum officinale var. erythrorhizon</name>
    <dbReference type="NCBI Taxonomy" id="34254"/>
    <lineage>
        <taxon>Eukaryota</taxon>
        <taxon>Viridiplantae</taxon>
        <taxon>Streptophyta</taxon>
        <taxon>Embryophyta</taxon>
        <taxon>Tracheophyta</taxon>
        <taxon>Spermatophyta</taxon>
        <taxon>Magnoliopsida</taxon>
        <taxon>eudicotyledons</taxon>
        <taxon>Gunneridae</taxon>
        <taxon>Pentapetalae</taxon>
        <taxon>asterids</taxon>
        <taxon>lamiids</taxon>
        <taxon>Boraginales</taxon>
        <taxon>Boraginaceae</taxon>
        <taxon>Boraginoideae</taxon>
        <taxon>Lithospermeae</taxon>
        <taxon>Lithospermum</taxon>
    </lineage>
</organism>
<evidence type="ECO:0000256" key="8">
    <source>
        <dbReference type="RuleBase" id="RU004466"/>
    </source>
</evidence>
<evidence type="ECO:0000256" key="5">
    <source>
        <dbReference type="ARBA" id="ARBA00022723"/>
    </source>
</evidence>
<dbReference type="PANTHER" id="PTHR43281:SF27">
    <property type="entry name" value="GERANYLGERANYL PYROPHOSPHATE SYNTHASE 7, CHLOROPLASTIC-LIKE"/>
    <property type="match status" value="1"/>
</dbReference>
<evidence type="ECO:0000256" key="1">
    <source>
        <dbReference type="ARBA" id="ARBA00001946"/>
    </source>
</evidence>
<dbReference type="SUPFAM" id="SSF48576">
    <property type="entry name" value="Terpenoid synthases"/>
    <property type="match status" value="1"/>
</dbReference>
<keyword evidence="7" id="KW-0414">Isoprene biosynthesis</keyword>
<gene>
    <name evidence="9" type="ORF">LIER_10023</name>
</gene>
<comment type="caution">
    <text evidence="9">The sequence shown here is derived from an EMBL/GenBank/DDBJ whole genome shotgun (WGS) entry which is preliminary data.</text>
</comment>
<dbReference type="GO" id="GO:0008299">
    <property type="term" value="P:isoprenoid biosynthetic process"/>
    <property type="evidence" value="ECO:0007669"/>
    <property type="project" value="UniProtKB-KW"/>
</dbReference>
<dbReference type="Proteomes" id="UP001454036">
    <property type="component" value="Unassembled WGS sequence"/>
</dbReference>
<evidence type="ECO:0000256" key="2">
    <source>
        <dbReference type="ARBA" id="ARBA00005128"/>
    </source>
</evidence>
<dbReference type="SFLD" id="SFLDS00005">
    <property type="entry name" value="Isoprenoid_Synthase_Type_I"/>
    <property type="match status" value="1"/>
</dbReference>
<evidence type="ECO:0000256" key="4">
    <source>
        <dbReference type="ARBA" id="ARBA00022679"/>
    </source>
</evidence>
<keyword evidence="9" id="KW-0012">Acyltransferase</keyword>
<keyword evidence="4 8" id="KW-0808">Transferase</keyword>
<evidence type="ECO:0000313" key="10">
    <source>
        <dbReference type="Proteomes" id="UP001454036"/>
    </source>
</evidence>
<sequence length="348" mass="38271">MRNLLGYMNLVCHRKKWIQPSSVFSCSSKSICMSSRFLSRFNVFEIEEEPRSRFDFKSYMINKITSINEALDCAVPLIEPIKLHEAMRYTLLSGGKRVRPIVCIAACELVGGDESTVMPTACAQEMIHSMSVMLDDLPCMDNDDFRRGKLSNHRVYGEKITLLAVRSLQALAVDHVVTATRGVPPERLVRALTEMAILTGSKGAAAGQIADLSSSGDEYDVSLEQLEHIHMQKTGTLCEGSVVSGAIIGGASDEEIEKLRKFSKCIGLMFQIVDDVLDVTKTSIELGKTAGKDLVAAKATYPRLIGIEKSRELALKLHSEAKEQLAGFDQEKAAPLIALADYIVARQN</sequence>
<dbReference type="PROSITE" id="PS00444">
    <property type="entry name" value="POLYPRENYL_SYNTHASE_2"/>
    <property type="match status" value="1"/>
</dbReference>
<name>A0AAV3PHY7_LITER</name>
<comment type="similarity">
    <text evidence="3 8">Belongs to the FPP/GGPP synthase family.</text>
</comment>
<evidence type="ECO:0000313" key="9">
    <source>
        <dbReference type="EMBL" id="GAA0151270.1"/>
    </source>
</evidence>
<dbReference type="NCBIfam" id="NF045485">
    <property type="entry name" value="FPPsyn"/>
    <property type="match status" value="1"/>
</dbReference>
<dbReference type="GO" id="GO:0005737">
    <property type="term" value="C:cytoplasm"/>
    <property type="evidence" value="ECO:0007669"/>
    <property type="project" value="UniProtKB-ARBA"/>
</dbReference>
<dbReference type="GO" id="GO:0004311">
    <property type="term" value="F:geranylgeranyl diphosphate synthase activity"/>
    <property type="evidence" value="ECO:0007669"/>
    <property type="project" value="TreeGrafter"/>
</dbReference>
<accession>A0AAV3PHY7</accession>
<dbReference type="InterPro" id="IPR053378">
    <property type="entry name" value="Prenyl_diphosphate_synthase"/>
</dbReference>
<evidence type="ECO:0000256" key="3">
    <source>
        <dbReference type="ARBA" id="ARBA00006706"/>
    </source>
</evidence>
<dbReference type="CDD" id="cd00685">
    <property type="entry name" value="Trans_IPPS_HT"/>
    <property type="match status" value="1"/>
</dbReference>
<dbReference type="FunFam" id="1.10.600.10:FF:000001">
    <property type="entry name" value="Geranylgeranyl diphosphate synthase"/>
    <property type="match status" value="1"/>
</dbReference>
<keyword evidence="6" id="KW-0460">Magnesium</keyword>
<evidence type="ECO:0000256" key="6">
    <source>
        <dbReference type="ARBA" id="ARBA00022842"/>
    </source>
</evidence>